<feature type="region of interest" description="Disordered" evidence="6">
    <location>
        <begin position="211"/>
        <end position="252"/>
    </location>
</feature>
<comment type="cofactor">
    <cofactor evidence="5">
        <name>Mg(2+)</name>
        <dbReference type="ChEBI" id="CHEBI:18420"/>
    </cofactor>
</comment>
<comment type="subunit">
    <text evidence="5">Component of a multi-subunit COQ enzyme complex.</text>
</comment>
<dbReference type="GO" id="GO:0010420">
    <property type="term" value="F:polyprenyldihydroxybenzoate methyltransferase activity"/>
    <property type="evidence" value="ECO:0007669"/>
    <property type="project" value="UniProtKB-UniRule"/>
</dbReference>
<evidence type="ECO:0000256" key="3">
    <source>
        <dbReference type="ARBA" id="ARBA00022688"/>
    </source>
</evidence>
<dbReference type="EC" id="2.1.1.114" evidence="5"/>
<dbReference type="EC" id="2.1.1.-" evidence="5"/>
<evidence type="ECO:0000313" key="9">
    <source>
        <dbReference type="Proteomes" id="UP000232323"/>
    </source>
</evidence>
<keyword evidence="5" id="KW-0496">Mitochondrion</keyword>
<comment type="subcellular location">
    <subcellularLocation>
        <location evidence="5">Mitochondrion inner membrane</location>
        <topology evidence="5">Peripheral membrane protein</topology>
        <orientation evidence="5">Matrix side</orientation>
    </subcellularLocation>
</comment>
<dbReference type="NCBIfam" id="TIGR01983">
    <property type="entry name" value="UbiG"/>
    <property type="match status" value="1"/>
</dbReference>
<evidence type="ECO:0000256" key="6">
    <source>
        <dbReference type="SAM" id="MobiDB-lite"/>
    </source>
</evidence>
<comment type="pathway">
    <text evidence="5">Cofactor biosynthesis; ubiquinone biosynthesis.</text>
</comment>
<keyword evidence="5" id="KW-0479">Metal-binding</keyword>
<evidence type="ECO:0000259" key="7">
    <source>
        <dbReference type="Pfam" id="PF08241"/>
    </source>
</evidence>
<dbReference type="HAMAP" id="MF_00472">
    <property type="entry name" value="UbiG"/>
    <property type="match status" value="1"/>
</dbReference>
<feature type="binding site" evidence="5">
    <location>
        <position position="81"/>
    </location>
    <ligand>
        <name>S-adenosyl-L-methionine</name>
        <dbReference type="ChEBI" id="CHEBI:59789"/>
    </ligand>
</feature>
<comment type="function">
    <text evidence="5">O-methyltransferase required for two non-consecutive steps during ubiquinone biosynthesis. Catalyzes the 2 O-methylation of 3,4-dihydroxy-5-(all-trans-polyprenyl)benzoic acid into 4-hydroxy-3-methoxy-5-(all-trans-polyprenyl)benzoic acid. Also catalyzes the last step of ubiquinone biosynthesis by mediating methylation of 3-demethylubiquinone into ubiquinone. Also able to mediate the methylation of 3-demethylubiquinol into ubiquinol.</text>
</comment>
<reference evidence="8 9" key="1">
    <citation type="submission" date="2017-08" db="EMBL/GenBank/DDBJ databases">
        <title>Acidophilic green algal genome provides insights into adaptation to an acidic environment.</title>
        <authorList>
            <person name="Hirooka S."/>
            <person name="Hirose Y."/>
            <person name="Kanesaki Y."/>
            <person name="Higuchi S."/>
            <person name="Fujiwara T."/>
            <person name="Onuma R."/>
            <person name="Era A."/>
            <person name="Ohbayashi R."/>
            <person name="Uzuka A."/>
            <person name="Nozaki H."/>
            <person name="Yoshikawa H."/>
            <person name="Miyagishima S.Y."/>
        </authorList>
    </citation>
    <scope>NUCLEOTIDE SEQUENCE [LARGE SCALE GENOMIC DNA]</scope>
    <source>
        <strain evidence="8 9">NIES-2499</strain>
    </source>
</reference>
<dbReference type="GO" id="GO:0120537">
    <property type="term" value="F:3-demethylubiquinone 3-O-methyltransferase activity"/>
    <property type="evidence" value="ECO:0007669"/>
    <property type="project" value="RHEA"/>
</dbReference>
<evidence type="ECO:0000256" key="4">
    <source>
        <dbReference type="ARBA" id="ARBA00022691"/>
    </source>
</evidence>
<evidence type="ECO:0000256" key="5">
    <source>
        <dbReference type="HAMAP-Rule" id="MF_03190"/>
    </source>
</evidence>
<keyword evidence="1 5" id="KW-0489">Methyltransferase</keyword>
<organism evidence="8 9">
    <name type="scientific">Chlamydomonas eustigma</name>
    <dbReference type="NCBI Taxonomy" id="1157962"/>
    <lineage>
        <taxon>Eukaryota</taxon>
        <taxon>Viridiplantae</taxon>
        <taxon>Chlorophyta</taxon>
        <taxon>core chlorophytes</taxon>
        <taxon>Chlorophyceae</taxon>
        <taxon>CS clade</taxon>
        <taxon>Chlamydomonadales</taxon>
        <taxon>Chlamydomonadaceae</taxon>
        <taxon>Chlamydomonas</taxon>
    </lineage>
</organism>
<comment type="similarity">
    <text evidence="5">Belongs to the class I-like SAM-binding methyltransferase superfamily. UbiG/COQ3 family.</text>
</comment>
<comment type="catalytic activity">
    <reaction evidence="5">
        <text>a 3-demethylubiquinol + S-adenosyl-L-methionine = a ubiquinol + S-adenosyl-L-homocysteine + H(+)</text>
        <dbReference type="Rhea" id="RHEA:44380"/>
        <dbReference type="Rhea" id="RHEA-COMP:9566"/>
        <dbReference type="Rhea" id="RHEA-COMP:10914"/>
        <dbReference type="ChEBI" id="CHEBI:15378"/>
        <dbReference type="ChEBI" id="CHEBI:17976"/>
        <dbReference type="ChEBI" id="CHEBI:57856"/>
        <dbReference type="ChEBI" id="CHEBI:59789"/>
        <dbReference type="ChEBI" id="CHEBI:84422"/>
        <dbReference type="EC" id="2.1.1.64"/>
    </reaction>
</comment>
<dbReference type="STRING" id="1157962.A0A250WSJ4"/>
<dbReference type="AlphaFoldDB" id="A0A250WSJ4"/>
<protein>
    <recommendedName>
        <fullName evidence="5">Ubiquinone biosynthesis O-methyltransferase, mitochondrial</fullName>
    </recommendedName>
    <alternativeName>
        <fullName evidence="5">3-demethylubiquinol 3-O-methyltransferase</fullName>
        <ecNumber evidence="5">2.1.1.64</ecNumber>
    </alternativeName>
    <alternativeName>
        <fullName evidence="5">3-demethylubiquinone 3-O-methyltransferase</fullName>
        <ecNumber evidence="5">2.1.1.-</ecNumber>
    </alternativeName>
    <alternativeName>
        <fullName evidence="5">Polyprenyldihydroxybenzoate methyltransferase</fullName>
        <ecNumber evidence="5">2.1.1.114</ecNumber>
    </alternativeName>
</protein>
<dbReference type="OrthoDB" id="3265906at2759"/>
<feature type="binding site" evidence="5">
    <location>
        <position position="133"/>
    </location>
    <ligand>
        <name>S-adenosyl-L-methionine</name>
        <dbReference type="ChEBI" id="CHEBI:59789"/>
    </ligand>
</feature>
<dbReference type="Gene3D" id="3.40.50.150">
    <property type="entry name" value="Vaccinia Virus protein VP39"/>
    <property type="match status" value="2"/>
</dbReference>
<comment type="caution">
    <text evidence="8">The sequence shown here is derived from an EMBL/GenBank/DDBJ whole genome shotgun (WGS) entry which is preliminary data.</text>
</comment>
<dbReference type="EC" id="2.1.1.64" evidence="5"/>
<dbReference type="CDD" id="cd02440">
    <property type="entry name" value="AdoMet_MTases"/>
    <property type="match status" value="1"/>
</dbReference>
<keyword evidence="2 5" id="KW-0808">Transferase</keyword>
<dbReference type="Pfam" id="PF08241">
    <property type="entry name" value="Methyltransf_11"/>
    <property type="match status" value="1"/>
</dbReference>
<dbReference type="InterPro" id="IPR013216">
    <property type="entry name" value="Methyltransf_11"/>
</dbReference>
<comment type="catalytic activity">
    <reaction evidence="5">
        <text>a 3,4-dihydroxy-5-(all-trans-polyprenyl)benzoate + S-adenosyl-L-methionine = a 4-hydroxy-3-methoxy-5-(all-trans-polyprenyl)benzoate + S-adenosyl-L-homocysteine + H(+)</text>
        <dbReference type="Rhea" id="RHEA:44452"/>
        <dbReference type="Rhea" id="RHEA-COMP:10930"/>
        <dbReference type="Rhea" id="RHEA-COMP:10931"/>
        <dbReference type="ChEBI" id="CHEBI:15378"/>
        <dbReference type="ChEBI" id="CHEBI:57856"/>
        <dbReference type="ChEBI" id="CHEBI:59789"/>
        <dbReference type="ChEBI" id="CHEBI:64694"/>
        <dbReference type="ChEBI" id="CHEBI:84443"/>
        <dbReference type="EC" id="2.1.1.114"/>
    </reaction>
</comment>
<keyword evidence="5" id="KW-0460">Magnesium</keyword>
<dbReference type="SUPFAM" id="SSF53335">
    <property type="entry name" value="S-adenosyl-L-methionine-dependent methyltransferases"/>
    <property type="match status" value="1"/>
</dbReference>
<evidence type="ECO:0000256" key="2">
    <source>
        <dbReference type="ARBA" id="ARBA00022679"/>
    </source>
</evidence>
<keyword evidence="5" id="KW-0472">Membrane</keyword>
<feature type="compositionally biased region" description="Polar residues" evidence="6">
    <location>
        <begin position="220"/>
        <end position="237"/>
    </location>
</feature>
<dbReference type="InterPro" id="IPR010233">
    <property type="entry name" value="UbiG_MeTrfase"/>
</dbReference>
<dbReference type="EMBL" id="BEGY01000005">
    <property type="protein sequence ID" value="GAX73793.1"/>
    <property type="molecule type" value="Genomic_DNA"/>
</dbReference>
<keyword evidence="9" id="KW-1185">Reference proteome</keyword>
<dbReference type="GO" id="GO:0032259">
    <property type="term" value="P:methylation"/>
    <property type="evidence" value="ECO:0007669"/>
    <property type="project" value="UniProtKB-KW"/>
</dbReference>
<feature type="binding site" evidence="5">
    <location>
        <position position="184"/>
    </location>
    <ligand>
        <name>Mg(2+)</name>
        <dbReference type="ChEBI" id="CHEBI:18420"/>
    </ligand>
</feature>
<comment type="catalytic activity">
    <reaction evidence="5">
        <text>a 3-demethylubiquinone + S-adenosyl-L-methionine = a ubiquinone + S-adenosyl-L-homocysteine</text>
        <dbReference type="Rhea" id="RHEA:81215"/>
        <dbReference type="Rhea" id="RHEA-COMP:9565"/>
        <dbReference type="Rhea" id="RHEA-COMP:19654"/>
        <dbReference type="ChEBI" id="CHEBI:16389"/>
        <dbReference type="ChEBI" id="CHEBI:57856"/>
        <dbReference type="ChEBI" id="CHEBI:59789"/>
        <dbReference type="ChEBI" id="CHEBI:231825"/>
    </reaction>
</comment>
<dbReference type="PANTHER" id="PTHR43464:SF19">
    <property type="entry name" value="UBIQUINONE BIOSYNTHESIS O-METHYLTRANSFERASE, MITOCHONDRIAL"/>
    <property type="match status" value="1"/>
</dbReference>
<feature type="binding site" evidence="5">
    <location>
        <position position="112"/>
    </location>
    <ligand>
        <name>S-adenosyl-L-methionine</name>
        <dbReference type="ChEBI" id="CHEBI:59789"/>
    </ligand>
</feature>
<feature type="binding site" evidence="5">
    <location>
        <position position="183"/>
    </location>
    <ligand>
        <name>Mg(2+)</name>
        <dbReference type="ChEBI" id="CHEBI:18420"/>
    </ligand>
</feature>
<dbReference type="UniPathway" id="UPA00232"/>
<evidence type="ECO:0000313" key="8">
    <source>
        <dbReference type="EMBL" id="GAX73793.1"/>
    </source>
</evidence>
<dbReference type="GO" id="GO:0061542">
    <property type="term" value="F:3-demethylubiquinol 3-O-methyltransferase activity"/>
    <property type="evidence" value="ECO:0007669"/>
    <property type="project" value="UniProtKB-UniRule"/>
</dbReference>
<gene>
    <name evidence="5" type="primary">COQ3</name>
    <name evidence="8" type="ORF">CEUSTIGMA_g1244.t1</name>
</gene>
<dbReference type="GO" id="GO:0031314">
    <property type="term" value="C:extrinsic component of mitochondrial inner membrane"/>
    <property type="evidence" value="ECO:0007669"/>
    <property type="project" value="UniProtKB-UniRule"/>
</dbReference>
<dbReference type="PANTHER" id="PTHR43464">
    <property type="entry name" value="METHYLTRANSFERASE"/>
    <property type="match status" value="1"/>
</dbReference>
<proteinExistence type="inferred from homology"/>
<feature type="binding site" evidence="5">
    <location>
        <position position="180"/>
    </location>
    <ligand>
        <name>Mg(2+)</name>
        <dbReference type="ChEBI" id="CHEBI:18420"/>
    </ligand>
</feature>
<keyword evidence="5" id="KW-0999">Mitochondrion inner membrane</keyword>
<accession>A0A250WSJ4</accession>
<dbReference type="Proteomes" id="UP000232323">
    <property type="component" value="Unassembled WGS sequence"/>
</dbReference>
<keyword evidence="3 5" id="KW-0831">Ubiquinone biosynthesis</keyword>
<dbReference type="InterPro" id="IPR029063">
    <property type="entry name" value="SAM-dependent_MTases_sf"/>
</dbReference>
<evidence type="ECO:0000256" key="1">
    <source>
        <dbReference type="ARBA" id="ARBA00022603"/>
    </source>
</evidence>
<feature type="binding site" evidence="5">
    <location>
        <position position="179"/>
    </location>
    <ligand>
        <name>S-adenosyl-L-methionine</name>
        <dbReference type="ChEBI" id="CHEBI:59789"/>
    </ligand>
</feature>
<dbReference type="GO" id="GO:0046872">
    <property type="term" value="F:metal ion binding"/>
    <property type="evidence" value="ECO:0007669"/>
    <property type="project" value="UniProtKB-KW"/>
</dbReference>
<name>A0A250WSJ4_9CHLO</name>
<sequence>MAYRVPSSFLRALQCAGVKKEYPSCFLPWKGHLMNASTDFSQIRSHSSLDPNEAAKFAALSSHWWDASGPFAPLHQLNPARCKFICDAVCSANSFTRDCKEPLSGLKVLDVGCGGGILSESLARLGASVHGIDVTSENVEVAAVHSRRDPLVHSRVRYECIAAEQLADQGAKYDVVVASEVIEHVLQPDQFVKTLATLLDLDHEERQGTEIDLDHEEGQGTENEQPSTSSCNEDSSLGQGGDTSVHGASTSTGSTRSLLVLSTINRTPVSYAVAIVGAEYITGIVPRGTHHWERFITPTELTMMSSQAGLVPQLMAGMELSLRGPMLLSENLGVNYIASFARR</sequence>
<keyword evidence="4 5" id="KW-0949">S-adenosyl-L-methionine</keyword>
<feature type="domain" description="Methyltransferase type 11" evidence="7">
    <location>
        <begin position="109"/>
        <end position="199"/>
    </location>
</feature>